<dbReference type="Proteomes" id="UP001310594">
    <property type="component" value="Unassembled WGS sequence"/>
</dbReference>
<organism evidence="2 3">
    <name type="scientific">Elasticomyces elasticus</name>
    <dbReference type="NCBI Taxonomy" id="574655"/>
    <lineage>
        <taxon>Eukaryota</taxon>
        <taxon>Fungi</taxon>
        <taxon>Dikarya</taxon>
        <taxon>Ascomycota</taxon>
        <taxon>Pezizomycotina</taxon>
        <taxon>Dothideomycetes</taxon>
        <taxon>Dothideomycetidae</taxon>
        <taxon>Mycosphaerellales</taxon>
        <taxon>Teratosphaeriaceae</taxon>
        <taxon>Elasticomyces</taxon>
    </lineage>
</organism>
<gene>
    <name evidence="2" type="ORF">LTR97_009830</name>
</gene>
<comment type="caution">
    <text evidence="2">The sequence shown here is derived from an EMBL/GenBank/DDBJ whole genome shotgun (WGS) entry which is preliminary data.</text>
</comment>
<feature type="compositionally biased region" description="Basic and acidic residues" evidence="1">
    <location>
        <begin position="333"/>
        <end position="346"/>
    </location>
</feature>
<evidence type="ECO:0000256" key="1">
    <source>
        <dbReference type="SAM" id="MobiDB-lite"/>
    </source>
</evidence>
<feature type="compositionally biased region" description="Polar residues" evidence="1">
    <location>
        <begin position="27"/>
        <end position="40"/>
    </location>
</feature>
<feature type="region of interest" description="Disordered" evidence="1">
    <location>
        <begin position="14"/>
        <end position="119"/>
    </location>
</feature>
<evidence type="ECO:0000313" key="2">
    <source>
        <dbReference type="EMBL" id="KAK5694208.1"/>
    </source>
</evidence>
<feature type="compositionally biased region" description="Low complexity" evidence="1">
    <location>
        <begin position="233"/>
        <end position="244"/>
    </location>
</feature>
<feature type="compositionally biased region" description="Polar residues" evidence="1">
    <location>
        <begin position="49"/>
        <end position="77"/>
    </location>
</feature>
<accession>A0AAN7W1R0</accession>
<feature type="compositionally biased region" description="Polar residues" evidence="1">
    <location>
        <begin position="190"/>
        <end position="227"/>
    </location>
</feature>
<protein>
    <submittedName>
        <fullName evidence="2">Uncharacterized protein</fullName>
    </submittedName>
</protein>
<reference evidence="2" key="1">
    <citation type="submission" date="2023-08" db="EMBL/GenBank/DDBJ databases">
        <title>Black Yeasts Isolated from many extreme environments.</title>
        <authorList>
            <person name="Coleine C."/>
            <person name="Stajich J.E."/>
            <person name="Selbmann L."/>
        </authorList>
    </citation>
    <scope>NUCLEOTIDE SEQUENCE</scope>
    <source>
        <strain evidence="2">CCFEE 5810</strain>
    </source>
</reference>
<feature type="region of interest" description="Disordered" evidence="1">
    <location>
        <begin position="177"/>
        <end position="346"/>
    </location>
</feature>
<name>A0AAN7W1R0_9PEZI</name>
<dbReference type="AlphaFoldDB" id="A0AAN7W1R0"/>
<dbReference type="EMBL" id="JAVRQU010000016">
    <property type="protein sequence ID" value="KAK5694208.1"/>
    <property type="molecule type" value="Genomic_DNA"/>
</dbReference>
<evidence type="ECO:0000313" key="3">
    <source>
        <dbReference type="Proteomes" id="UP001310594"/>
    </source>
</evidence>
<sequence>MESIKQGVNYVTETVGLTGPNEKEQTADSLDQVAQNTRSTAGDGVASGYGSSASMTETGRSNIGTATGASQLATSATGFGRTANLDPDAHAPGVVTGEGGRQTYSPDGHGLDGNGNLGTGSGLDAQGIASRVFGAPVADGGKDAMPTSTSASVLGASGLAGAQYAGTSWHRSVGTSSNYGGVDFSGLDQPRTQPQTSDSPVFGSTMSGRGSVDTSNTRAASNGGLTSTERDNVSTTSNHNTSSSGLDSTAPGRNDINSSDRAAPSDYKPDPASTEGSAEVAANNPEKANKEAAGTTDETEGDGHDWHRPGAAGKHTATRENEDAIPTAGGVKLGEKHWGESKKLPD</sequence>
<proteinExistence type="predicted"/>